<dbReference type="Proteomes" id="UP000006178">
    <property type="component" value="Chromosome"/>
</dbReference>
<dbReference type="AlphaFoldDB" id="I3VUD4"/>
<proteinExistence type="predicted"/>
<evidence type="ECO:0000313" key="2">
    <source>
        <dbReference type="Proteomes" id="UP000006178"/>
    </source>
</evidence>
<keyword evidence="2" id="KW-1185">Reference proteome</keyword>
<evidence type="ECO:0000313" key="1">
    <source>
        <dbReference type="EMBL" id="AFK86129.1"/>
    </source>
</evidence>
<sequence length="43" mass="5104">MNFEIKKINRDNFKDINVCDSKFMVYAGLELEIFNGDITYIIK</sequence>
<dbReference type="BioCyc" id="TSAC1094508:GLMA-1138-MONOMER"/>
<protein>
    <submittedName>
        <fullName evidence="1">Uncharacterized protein</fullName>
    </submittedName>
</protein>
<accession>I3VUD4</accession>
<name>I3VUD4_THESW</name>
<organism evidence="1 2">
    <name type="scientific">Thermoanaerobacterium saccharolyticum (strain DSM 8691 / JW/SL-YS485)</name>
    <dbReference type="NCBI Taxonomy" id="1094508"/>
    <lineage>
        <taxon>Bacteria</taxon>
        <taxon>Bacillati</taxon>
        <taxon>Bacillota</taxon>
        <taxon>Clostridia</taxon>
        <taxon>Thermoanaerobacterales</taxon>
        <taxon>Thermoanaerobacteraceae</taxon>
        <taxon>Thermoanaerobacterium</taxon>
    </lineage>
</organism>
<gene>
    <name evidence="1" type="ordered locus">Tsac_1116</name>
</gene>
<dbReference type="KEGG" id="tsh:Tsac_1116"/>
<dbReference type="EMBL" id="CP003184">
    <property type="protein sequence ID" value="AFK86129.1"/>
    <property type="molecule type" value="Genomic_DNA"/>
</dbReference>
<reference evidence="1 2" key="1">
    <citation type="journal article" date="2014" name="Appl. Environ. Microbiol.">
        <title>Profile of Secreted Hydrolases, Associated Proteins, and SlpA in Thermoanaerobacterium saccharolyticum during the Degradation of Hemicellulose.</title>
        <authorList>
            <person name="Currie D.H."/>
            <person name="Guss A.M."/>
            <person name="Herring C.D."/>
            <person name="Giannone R.J."/>
            <person name="Johnson C.M."/>
            <person name="Lankford P.K."/>
            <person name="Brown S.D."/>
            <person name="Hettich R.L."/>
            <person name="Lynd L.R."/>
        </authorList>
    </citation>
    <scope>NUCLEOTIDE SEQUENCE [LARGE SCALE GENOMIC DNA]</scope>
    <source>
        <strain evidence="2">DSM 8691 / JW/SL-YS485</strain>
    </source>
</reference>